<dbReference type="OrthoDB" id="5089392at2759"/>
<dbReference type="AlphaFoldDB" id="A0A9P5L8Q8"/>
<name>A0A9P5L8Q8_9HYPO</name>
<gene>
    <name evidence="2" type="ORF">G7Z17_g8764</name>
</gene>
<comment type="caution">
    <text evidence="2">The sequence shown here is derived from an EMBL/GenBank/DDBJ whole genome shotgun (WGS) entry which is preliminary data.</text>
</comment>
<feature type="signal peptide" evidence="1">
    <location>
        <begin position="1"/>
        <end position="20"/>
    </location>
</feature>
<evidence type="ECO:0000256" key="1">
    <source>
        <dbReference type="SAM" id="SignalP"/>
    </source>
</evidence>
<keyword evidence="3" id="KW-1185">Reference proteome</keyword>
<keyword evidence="1" id="KW-0732">Signal</keyword>
<accession>A0A9P5L8Q8</accession>
<evidence type="ECO:0000313" key="2">
    <source>
        <dbReference type="EMBL" id="KAF7545971.1"/>
    </source>
</evidence>
<feature type="chain" id="PRO_5040197302" evidence="1">
    <location>
        <begin position="21"/>
        <end position="181"/>
    </location>
</feature>
<dbReference type="EMBL" id="JAANBB010000231">
    <property type="protein sequence ID" value="KAF7545971.1"/>
    <property type="molecule type" value="Genomic_DNA"/>
</dbReference>
<dbReference type="Proteomes" id="UP000722485">
    <property type="component" value="Unassembled WGS sequence"/>
</dbReference>
<evidence type="ECO:0000313" key="3">
    <source>
        <dbReference type="Proteomes" id="UP000722485"/>
    </source>
</evidence>
<sequence length="181" mass="18529">MQFKLLIASAGMLAVSSVHAAFNLTDVIGDIGDVASLAGEVVTLFDNLDITTILSSAPKIIDNISQIVTIITTDIGEIDGDSGDDNSTSYSTADETDACGGLETFLESVGQIADSVAGKIDIVSGTPFSGAIGDIITSIKDGVDDFGSKILDLVPSCGDSTSSYSLESVSASFDTCLKELS</sequence>
<reference evidence="2" key="1">
    <citation type="submission" date="2020-03" db="EMBL/GenBank/DDBJ databases">
        <title>Draft Genome Sequence of Cylindrodendrum hubeiense.</title>
        <authorList>
            <person name="Buettner E."/>
            <person name="Kellner H."/>
        </authorList>
    </citation>
    <scope>NUCLEOTIDE SEQUENCE</scope>
    <source>
        <strain evidence="2">IHI 201604</strain>
    </source>
</reference>
<proteinExistence type="predicted"/>
<protein>
    <submittedName>
        <fullName evidence="2">Uncharacterized protein</fullName>
    </submittedName>
</protein>
<organism evidence="2 3">
    <name type="scientific">Cylindrodendrum hubeiense</name>
    <dbReference type="NCBI Taxonomy" id="595255"/>
    <lineage>
        <taxon>Eukaryota</taxon>
        <taxon>Fungi</taxon>
        <taxon>Dikarya</taxon>
        <taxon>Ascomycota</taxon>
        <taxon>Pezizomycotina</taxon>
        <taxon>Sordariomycetes</taxon>
        <taxon>Hypocreomycetidae</taxon>
        <taxon>Hypocreales</taxon>
        <taxon>Nectriaceae</taxon>
        <taxon>Cylindrodendrum</taxon>
    </lineage>
</organism>